<accession>A0A380TA19</accession>
<dbReference type="Pfam" id="PF13692">
    <property type="entry name" value="Glyco_trans_1_4"/>
    <property type="match status" value="1"/>
</dbReference>
<dbReference type="EMBL" id="UIDG01000323">
    <property type="protein sequence ID" value="SUS07160.1"/>
    <property type="molecule type" value="Genomic_DNA"/>
</dbReference>
<organism evidence="2">
    <name type="scientific">metagenome</name>
    <dbReference type="NCBI Taxonomy" id="256318"/>
    <lineage>
        <taxon>unclassified sequences</taxon>
        <taxon>metagenomes</taxon>
    </lineage>
</organism>
<dbReference type="SUPFAM" id="SSF53756">
    <property type="entry name" value="UDP-Glycosyltransferase/glycogen phosphorylase"/>
    <property type="match status" value="1"/>
</dbReference>
<evidence type="ECO:0000259" key="1">
    <source>
        <dbReference type="Pfam" id="PF13579"/>
    </source>
</evidence>
<dbReference type="InterPro" id="IPR028098">
    <property type="entry name" value="Glyco_trans_4-like_N"/>
</dbReference>
<dbReference type="Pfam" id="PF13579">
    <property type="entry name" value="Glyco_trans_4_4"/>
    <property type="match status" value="1"/>
</dbReference>
<gene>
    <name evidence="2" type="ORF">DF3PB_1340008</name>
    <name evidence="3" type="ORF">DF3PB_390005</name>
</gene>
<feature type="domain" description="Glycosyltransferase subfamily 4-like N-terminal" evidence="1">
    <location>
        <begin position="15"/>
        <end position="169"/>
    </location>
</feature>
<dbReference type="PANTHER" id="PTHR12526">
    <property type="entry name" value="GLYCOSYLTRANSFERASE"/>
    <property type="match status" value="1"/>
</dbReference>
<dbReference type="Gene3D" id="3.40.50.2000">
    <property type="entry name" value="Glycogen Phosphorylase B"/>
    <property type="match status" value="2"/>
</dbReference>
<dbReference type="CDD" id="cd03808">
    <property type="entry name" value="GT4_CapM-like"/>
    <property type="match status" value="1"/>
</dbReference>
<evidence type="ECO:0000313" key="2">
    <source>
        <dbReference type="EMBL" id="SUS04600.1"/>
    </source>
</evidence>
<reference evidence="2" key="1">
    <citation type="submission" date="2018-07" db="EMBL/GenBank/DDBJ databases">
        <authorList>
            <person name="Quirk P.G."/>
            <person name="Krulwich T.A."/>
        </authorList>
    </citation>
    <scope>NUCLEOTIDE SEQUENCE</scope>
</reference>
<dbReference type="EMBL" id="UIDG01000040">
    <property type="protein sequence ID" value="SUS04600.1"/>
    <property type="molecule type" value="Genomic_DNA"/>
</dbReference>
<name>A0A380TA19_9ZZZZ</name>
<protein>
    <recommendedName>
        <fullName evidence="1">Glycosyltransferase subfamily 4-like N-terminal domain-containing protein</fullName>
    </recommendedName>
</protein>
<dbReference type="AlphaFoldDB" id="A0A380TA19"/>
<sequence length="376" mass="41055">MVAIIGNRDTARFRGWLIRDMIAAGHRVVAIASDIPGLGQAIERFGAEFRPISMQRTGINPFRDLADLMALAALLREHRPDIVVTHGTKPNLLGVVAAKLAGVPRTYVMMDGLGYAFAGGHELRRLCLRALLSLMFAGALRFAHAIFVLNPDDSRVIRKLGLDRRSRPVVRIGGTGIDLEEFSYAPPVAGPLKVLMIARLLREKGVFEYAAAAKRLRDQGGACRMDLLGPYDSNPGAIDEDQVNAWIAEHLISYLGETDDVRPYLRACSVLCLPSYREGLPRTILEALAIGRPIITTDVPGCRELVIDGVNGFIIPPRDPDALAAAITRFVDRPELLVTMAKASRALAEARYNVRDINPLIMKTMGLSGPPTSPPR</sequence>
<dbReference type="GO" id="GO:0016757">
    <property type="term" value="F:glycosyltransferase activity"/>
    <property type="evidence" value="ECO:0007669"/>
    <property type="project" value="TreeGrafter"/>
</dbReference>
<proteinExistence type="predicted"/>
<dbReference type="PANTHER" id="PTHR12526:SF638">
    <property type="entry name" value="SPORE COAT PROTEIN SA"/>
    <property type="match status" value="1"/>
</dbReference>
<evidence type="ECO:0000313" key="3">
    <source>
        <dbReference type="EMBL" id="SUS07160.1"/>
    </source>
</evidence>